<dbReference type="Proteomes" id="UP000294145">
    <property type="component" value="Unassembled WGS sequence"/>
</dbReference>
<name>A0A7Z7VK08_VIBCL</name>
<dbReference type="RefSeq" id="WP_054104105.1">
    <property type="nucleotide sequence ID" value="NZ_CTBD01000131.1"/>
</dbReference>
<feature type="region of interest" description="Disordered" evidence="1">
    <location>
        <begin position="28"/>
        <end position="86"/>
    </location>
</feature>
<protein>
    <submittedName>
        <fullName evidence="2">ATPase</fullName>
    </submittedName>
</protein>
<gene>
    <name evidence="2" type="ORF">EYB64_16780</name>
</gene>
<evidence type="ECO:0000313" key="2">
    <source>
        <dbReference type="EMBL" id="TBM39575.1"/>
    </source>
</evidence>
<sequence>MQLDTRSAIDGALRGFQVAEGYYQRKADNERQAKLDERNEARYQDERSRLSQIEAKNEQRYQDEKAFRQAETEKADKRYEESLKREKEDRIQRDRLLAVQVDAQKSAKSLSQYQLNQQKKMAYMQENLPLIQSGLKRYMETGELDLLFEQEHIKGSAYDPRRYTPRVVQAAFDIESTMPKVLDGSISYQDSQFTKSMGVLLERNVKQGIGDKDPESGKVIKDKEYLRHDFVADIDPNREGDQPGVVVGLKVTYEDGTTKAAPVTESRLAGSQEAVKVIPLDALMKDVTGQIHMAKQFFTNEHYANLFNVAETKSRTEMDKQWREAVTELEKDRTAALNDLLEPTPEQISVVNARFDERKSMINQVYGRLGDNQSNREVGSNTAQKWAGEDPQKRQFINELSQSMNLAELTPEALEHNYQRVLTIKANHEAELKKQQQLERLRQSQQSQKIYEDSGVYGAAQPTDNRDAMKYGSHSLLNRHEWNTTPNGELKF</sequence>
<accession>A0A7Z7VK08</accession>
<dbReference type="AlphaFoldDB" id="A0A7Z7VK08"/>
<dbReference type="EMBL" id="SISP01000034">
    <property type="protein sequence ID" value="TBM39575.1"/>
    <property type="molecule type" value="Genomic_DNA"/>
</dbReference>
<feature type="region of interest" description="Disordered" evidence="1">
    <location>
        <begin position="372"/>
        <end position="391"/>
    </location>
</feature>
<evidence type="ECO:0000313" key="3">
    <source>
        <dbReference type="Proteomes" id="UP000294145"/>
    </source>
</evidence>
<reference evidence="2 3" key="1">
    <citation type="submission" date="2019-02" db="EMBL/GenBank/DDBJ databases">
        <title>Genomic plasticity associated with the antimicrobial resistance in Vibrio cholerae.</title>
        <authorList>
            <person name="Verma J."/>
            <person name="Bag S."/>
            <person name="Saha B."/>
            <person name="Kumar P."/>
            <person name="Ghosh T.S."/>
            <person name="Dayal M."/>
            <person name="Senapati T."/>
            <person name="Mehra S."/>
            <person name="Dey P."/>
            <person name="Desigamani A."/>
            <person name="Kumar D."/>
            <person name="Rana P."/>
            <person name="Kumar B."/>
            <person name="Maiti T.K."/>
            <person name="Sharma N.C."/>
            <person name="Bhadra R.K."/>
            <person name="Mutreja A."/>
            <person name="Nair G.B."/>
            <person name="Ramamurthy T."/>
            <person name="Das B."/>
        </authorList>
    </citation>
    <scope>NUCLEOTIDE SEQUENCE [LARGE SCALE GENOMIC DNA]</scope>
    <source>
        <strain evidence="2 3">IDH06781</strain>
    </source>
</reference>
<feature type="compositionally biased region" description="Polar residues" evidence="1">
    <location>
        <begin position="372"/>
        <end position="384"/>
    </location>
</feature>
<proteinExistence type="predicted"/>
<organism evidence="2 3">
    <name type="scientific">Vibrio cholerae</name>
    <dbReference type="NCBI Taxonomy" id="666"/>
    <lineage>
        <taxon>Bacteria</taxon>
        <taxon>Pseudomonadati</taxon>
        <taxon>Pseudomonadota</taxon>
        <taxon>Gammaproteobacteria</taxon>
        <taxon>Vibrionales</taxon>
        <taxon>Vibrionaceae</taxon>
        <taxon>Vibrio</taxon>
    </lineage>
</organism>
<comment type="caution">
    <text evidence="2">The sequence shown here is derived from an EMBL/GenBank/DDBJ whole genome shotgun (WGS) entry which is preliminary data.</text>
</comment>
<evidence type="ECO:0000256" key="1">
    <source>
        <dbReference type="SAM" id="MobiDB-lite"/>
    </source>
</evidence>